<feature type="domain" description="Anti-sigma K factor RskA C-terminal" evidence="3">
    <location>
        <begin position="111"/>
        <end position="233"/>
    </location>
</feature>
<dbReference type="Pfam" id="PF10099">
    <property type="entry name" value="RskA_C"/>
    <property type="match status" value="1"/>
</dbReference>
<feature type="region of interest" description="Disordered" evidence="1">
    <location>
        <begin position="221"/>
        <end position="242"/>
    </location>
</feature>
<dbReference type="InterPro" id="IPR051474">
    <property type="entry name" value="Anti-sigma-K/W_factor"/>
</dbReference>
<keyword evidence="2" id="KW-0812">Transmembrane</keyword>
<evidence type="ECO:0000259" key="3">
    <source>
        <dbReference type="Pfam" id="PF10099"/>
    </source>
</evidence>
<gene>
    <name evidence="4" type="ORF">RRU01S_17_00480</name>
</gene>
<dbReference type="GO" id="GO:0006417">
    <property type="term" value="P:regulation of translation"/>
    <property type="evidence" value="ECO:0007669"/>
    <property type="project" value="TreeGrafter"/>
</dbReference>
<evidence type="ECO:0000256" key="1">
    <source>
        <dbReference type="SAM" id="MobiDB-lite"/>
    </source>
</evidence>
<dbReference type="RefSeq" id="WP_045231000.1">
    <property type="nucleotide sequence ID" value="NZ_BBJU01000017.1"/>
</dbReference>
<dbReference type="PANTHER" id="PTHR37461">
    <property type="entry name" value="ANTI-SIGMA-K FACTOR RSKA"/>
    <property type="match status" value="1"/>
</dbReference>
<dbReference type="AlphaFoldDB" id="A0A081CXQ2"/>
<dbReference type="EMBL" id="BBJU01000017">
    <property type="protein sequence ID" value="GAK71448.1"/>
    <property type="molecule type" value="Genomic_DNA"/>
</dbReference>
<keyword evidence="2" id="KW-0472">Membrane</keyword>
<evidence type="ECO:0000313" key="4">
    <source>
        <dbReference type="EMBL" id="GAK71448.1"/>
    </source>
</evidence>
<reference evidence="4 5" key="1">
    <citation type="submission" date="2014-08" db="EMBL/GenBank/DDBJ databases">
        <title>Whole genome shotgun sequence of Rhizobium rubi NBRC 13261.</title>
        <authorList>
            <person name="Katano-Makiyama Y."/>
            <person name="Hosoyama A."/>
            <person name="Hashimoto M."/>
            <person name="Hosoyama Y."/>
            <person name="Noguchi M."/>
            <person name="Tsuchikane K."/>
            <person name="Uohara A."/>
            <person name="Ohji S."/>
            <person name="Ichikawa N."/>
            <person name="Kimura A."/>
            <person name="Yamazoe A."/>
            <person name="Fujita N."/>
        </authorList>
    </citation>
    <scope>NUCLEOTIDE SEQUENCE [LARGE SCALE GENOMIC DNA]</scope>
    <source>
        <strain evidence="4 5">NBRC 13261</strain>
    </source>
</reference>
<feature type="transmembrane region" description="Helical" evidence="2">
    <location>
        <begin position="99"/>
        <end position="122"/>
    </location>
</feature>
<evidence type="ECO:0000256" key="2">
    <source>
        <dbReference type="SAM" id="Phobius"/>
    </source>
</evidence>
<sequence length="242" mass="25976">MTEPDDSDIPRDDAIAAEYVLGVLSADDRRLVEKRMRSDERFAQQVRQWEVHFAGLNDAYKPVTPSASTYPAIETRLFPSEAKANAKAGVLPSLWGSLAFWRGLSAVMTACAAAAAITFVVLPSSRQLPPQMSYTAELSSPNAPMALMVSYDASSGRMALMPMAAGDKSQNSLELWLVRADGTPISLGVVDPHKNAEMTIPLDMREQLHDGITLAVSLEPYGGSPTGKPTGPVIASGTTRQL</sequence>
<comment type="caution">
    <text evidence="4">The sequence shown here is derived from an EMBL/GenBank/DDBJ whole genome shotgun (WGS) entry which is preliminary data.</text>
</comment>
<evidence type="ECO:0000313" key="5">
    <source>
        <dbReference type="Proteomes" id="UP000028701"/>
    </source>
</evidence>
<protein>
    <recommendedName>
        <fullName evidence="3">Anti-sigma K factor RskA C-terminal domain-containing protein</fullName>
    </recommendedName>
</protein>
<dbReference type="PANTHER" id="PTHR37461:SF1">
    <property type="entry name" value="ANTI-SIGMA-K FACTOR RSKA"/>
    <property type="match status" value="1"/>
</dbReference>
<dbReference type="OrthoDB" id="9816387at2"/>
<dbReference type="GO" id="GO:0016989">
    <property type="term" value="F:sigma factor antagonist activity"/>
    <property type="evidence" value="ECO:0007669"/>
    <property type="project" value="TreeGrafter"/>
</dbReference>
<dbReference type="Proteomes" id="UP000028701">
    <property type="component" value="Unassembled WGS sequence"/>
</dbReference>
<dbReference type="InterPro" id="IPR018764">
    <property type="entry name" value="RskA_C"/>
</dbReference>
<name>A0A081CXQ2_9HYPH</name>
<proteinExistence type="predicted"/>
<dbReference type="GO" id="GO:0005886">
    <property type="term" value="C:plasma membrane"/>
    <property type="evidence" value="ECO:0007669"/>
    <property type="project" value="InterPro"/>
</dbReference>
<organism evidence="4 5">
    <name type="scientific">Agrobacterium rubi TR3 = NBRC 13261</name>
    <dbReference type="NCBI Taxonomy" id="1368415"/>
    <lineage>
        <taxon>Bacteria</taxon>
        <taxon>Pseudomonadati</taxon>
        <taxon>Pseudomonadota</taxon>
        <taxon>Alphaproteobacteria</taxon>
        <taxon>Hyphomicrobiales</taxon>
        <taxon>Rhizobiaceae</taxon>
        <taxon>Rhizobium/Agrobacterium group</taxon>
        <taxon>Agrobacterium</taxon>
    </lineage>
</organism>
<accession>A0A081CXQ2</accession>
<keyword evidence="2" id="KW-1133">Transmembrane helix</keyword>
<dbReference type="eggNOG" id="COG5343">
    <property type="taxonomic scope" value="Bacteria"/>
</dbReference>